<keyword evidence="2" id="KW-0808">Transferase</keyword>
<proteinExistence type="predicted"/>
<dbReference type="OrthoDB" id="4828183at2"/>
<keyword evidence="3" id="KW-1185">Reference proteome</keyword>
<dbReference type="EMBL" id="QFKX01000001">
    <property type="protein sequence ID" value="PWH07643.1"/>
    <property type="molecule type" value="Genomic_DNA"/>
</dbReference>
<comment type="caution">
    <text evidence="2">The sequence shown here is derived from an EMBL/GenBank/DDBJ whole genome shotgun (WGS) entry which is preliminary data.</text>
</comment>
<dbReference type="Gene3D" id="3.40.250.10">
    <property type="entry name" value="Rhodanese-like domain"/>
    <property type="match status" value="1"/>
</dbReference>
<dbReference type="GO" id="GO:0004792">
    <property type="term" value="F:thiosulfate-cyanide sulfurtransferase activity"/>
    <property type="evidence" value="ECO:0007669"/>
    <property type="project" value="TreeGrafter"/>
</dbReference>
<dbReference type="PROSITE" id="PS50206">
    <property type="entry name" value="RHODANESE_3"/>
    <property type="match status" value="1"/>
</dbReference>
<evidence type="ECO:0000313" key="2">
    <source>
        <dbReference type="EMBL" id="PWH07643.1"/>
    </source>
</evidence>
<dbReference type="Proteomes" id="UP000245590">
    <property type="component" value="Unassembled WGS sequence"/>
</dbReference>
<dbReference type="PANTHER" id="PTHR44086:SF10">
    <property type="entry name" value="THIOSULFATE SULFURTRANSFERASE_RHODANESE-LIKE DOMAIN-CONTAINING PROTEIN 3"/>
    <property type="match status" value="1"/>
</dbReference>
<evidence type="ECO:0000313" key="3">
    <source>
        <dbReference type="Proteomes" id="UP000245590"/>
    </source>
</evidence>
<sequence length="145" mass="15905">MDQRPADEIPDRATRSISQVLAEARRGVRRVDAEALPALLAEGAWVLDLRTPWTRDEEGHIPGAVVVEHTVMLWRMDPLSPSRIPDGPGHDDLVITVCNEGFSSSLAARDLRELGFSRATDLAGGFRAWAAAGLPVEPRPTRYIT</sequence>
<dbReference type="Pfam" id="PF00581">
    <property type="entry name" value="Rhodanese"/>
    <property type="match status" value="1"/>
</dbReference>
<accession>A0A2U2RP36</accession>
<name>A0A2U2RP36_9MICO</name>
<organism evidence="2 3">
    <name type="scientific">Brachybacterium endophyticum</name>
    <dbReference type="NCBI Taxonomy" id="2182385"/>
    <lineage>
        <taxon>Bacteria</taxon>
        <taxon>Bacillati</taxon>
        <taxon>Actinomycetota</taxon>
        <taxon>Actinomycetes</taxon>
        <taxon>Micrococcales</taxon>
        <taxon>Dermabacteraceae</taxon>
        <taxon>Brachybacterium</taxon>
    </lineage>
</organism>
<dbReference type="SUPFAM" id="SSF52821">
    <property type="entry name" value="Rhodanese/Cell cycle control phosphatase"/>
    <property type="match status" value="1"/>
</dbReference>
<feature type="domain" description="Rhodanese" evidence="1">
    <location>
        <begin position="40"/>
        <end position="138"/>
    </location>
</feature>
<dbReference type="AlphaFoldDB" id="A0A2U2RP36"/>
<dbReference type="SMART" id="SM00450">
    <property type="entry name" value="RHOD"/>
    <property type="match status" value="1"/>
</dbReference>
<protein>
    <submittedName>
        <fullName evidence="2">Sulfurtransferase</fullName>
    </submittedName>
</protein>
<dbReference type="InterPro" id="IPR036873">
    <property type="entry name" value="Rhodanese-like_dom_sf"/>
</dbReference>
<evidence type="ECO:0000259" key="1">
    <source>
        <dbReference type="PROSITE" id="PS50206"/>
    </source>
</evidence>
<dbReference type="InterPro" id="IPR001763">
    <property type="entry name" value="Rhodanese-like_dom"/>
</dbReference>
<dbReference type="PANTHER" id="PTHR44086">
    <property type="entry name" value="THIOSULFATE SULFURTRANSFERASE RDL2, MITOCHONDRIAL-RELATED"/>
    <property type="match status" value="1"/>
</dbReference>
<gene>
    <name evidence="2" type="ORF">DEO23_03195</name>
</gene>
<reference evidence="2 3" key="1">
    <citation type="submission" date="2018-05" db="EMBL/GenBank/DDBJ databases">
        <title>Brachybacterium sp. M1HQ-2T, whole genome shotgun sequence.</title>
        <authorList>
            <person name="Tuo L."/>
        </authorList>
    </citation>
    <scope>NUCLEOTIDE SEQUENCE [LARGE SCALE GENOMIC DNA]</scope>
    <source>
        <strain evidence="2 3">M1HQ-2</strain>
    </source>
</reference>
<dbReference type="CDD" id="cd00158">
    <property type="entry name" value="RHOD"/>
    <property type="match status" value="1"/>
</dbReference>